<evidence type="ECO:0000313" key="2">
    <source>
        <dbReference type="Proteomes" id="UP000664032"/>
    </source>
</evidence>
<sequence length="102" mass="11016">MQSGNYTQPDTSSSTLSKKKSGYKMEFNQGPDPQIYNKAVTRVKGAMHLPKLSTALQAIVAAMMLATAMANPIPDTDVIIPYVIVLEFPAQTAKESLECAPI</sequence>
<comment type="caution">
    <text evidence="1">The sequence shown here is derived from an EMBL/GenBank/DDBJ whole genome shotgun (WGS) entry which is preliminary data.</text>
</comment>
<dbReference type="Proteomes" id="UP000664032">
    <property type="component" value="Unassembled WGS sequence"/>
</dbReference>
<protein>
    <submittedName>
        <fullName evidence="1">Uncharacterized protein</fullName>
    </submittedName>
</protein>
<organism evidence="1 2">
    <name type="scientific">Psilocybe cubensis</name>
    <name type="common">Psychedelic mushroom</name>
    <name type="synonym">Stropharia cubensis</name>
    <dbReference type="NCBI Taxonomy" id="181762"/>
    <lineage>
        <taxon>Eukaryota</taxon>
        <taxon>Fungi</taxon>
        <taxon>Dikarya</taxon>
        <taxon>Basidiomycota</taxon>
        <taxon>Agaricomycotina</taxon>
        <taxon>Agaricomycetes</taxon>
        <taxon>Agaricomycetidae</taxon>
        <taxon>Agaricales</taxon>
        <taxon>Agaricineae</taxon>
        <taxon>Strophariaceae</taxon>
        <taxon>Psilocybe</taxon>
    </lineage>
</organism>
<proteinExistence type="predicted"/>
<accession>A0ACB8GQR9</accession>
<name>A0ACB8GQR9_PSICU</name>
<evidence type="ECO:0000313" key="1">
    <source>
        <dbReference type="EMBL" id="KAH9477883.1"/>
    </source>
</evidence>
<keyword evidence="2" id="KW-1185">Reference proteome</keyword>
<reference evidence="1" key="1">
    <citation type="submission" date="2021-10" db="EMBL/GenBank/DDBJ databases">
        <title>Psilocybe cubensis genome.</title>
        <authorList>
            <person name="Mckernan K.J."/>
            <person name="Crawford S."/>
            <person name="Trippe A."/>
            <person name="Kane L.T."/>
            <person name="Mclaughlin S."/>
        </authorList>
    </citation>
    <scope>NUCLEOTIDE SEQUENCE</scope>
    <source>
        <strain evidence="1">MGC-MH-2018</strain>
    </source>
</reference>
<gene>
    <name evidence="1" type="ORF">JR316_0010115</name>
</gene>
<dbReference type="EMBL" id="JAFIQS020000009">
    <property type="protein sequence ID" value="KAH9477883.1"/>
    <property type="molecule type" value="Genomic_DNA"/>
</dbReference>